<dbReference type="PANTHER" id="PTHR46246:SF1">
    <property type="entry name" value="GUANOSINE-3',5'-BIS(DIPHOSPHATE) 3'-PYROPHOSPHOHYDROLASE MESH1"/>
    <property type="match status" value="1"/>
</dbReference>
<dbReference type="PANTHER" id="PTHR46246">
    <property type="entry name" value="GUANOSINE-3',5'-BIS(DIPHOSPHATE) 3'-PYROPHOSPHOHYDROLASE MESH1"/>
    <property type="match status" value="1"/>
</dbReference>
<dbReference type="EMBL" id="FPCH01000002">
    <property type="protein sequence ID" value="SFV32194.1"/>
    <property type="molecule type" value="Genomic_DNA"/>
</dbReference>
<gene>
    <name evidence="2" type="ORF">SAMN04488557_1512</name>
</gene>
<keyword evidence="3" id="KW-1185">Reference proteome</keyword>
<dbReference type="STRING" id="51670.SAMN04488557_1512"/>
<dbReference type="SMART" id="SM00471">
    <property type="entry name" value="HDc"/>
    <property type="match status" value="1"/>
</dbReference>
<sequence>MLVSAIIHDAKDFAIAKHSGQVRQHDGRPYIAHLDGVAAILEEYGYKSSEIIAAAFLHDTIEKTDTSIEEIHQKFGETVAELVYWLTDTEKGSRASRAIQAAWRLSRAPWDAKLIKLADIIDNGSAIVLHNPSFGPTFLEEKRLCLKKMAEVETSRLLRLPLFQKAAIVTESASL</sequence>
<dbReference type="Pfam" id="PF13328">
    <property type="entry name" value="HD_4"/>
    <property type="match status" value="1"/>
</dbReference>
<dbReference type="GO" id="GO:0008893">
    <property type="term" value="F:guanosine-3',5'-bis(diphosphate) 3'-diphosphatase activity"/>
    <property type="evidence" value="ECO:0007669"/>
    <property type="project" value="TreeGrafter"/>
</dbReference>
<reference evidence="3" key="1">
    <citation type="submission" date="2016-10" db="EMBL/GenBank/DDBJ databases">
        <authorList>
            <person name="Varghese N."/>
            <person name="Submissions S."/>
        </authorList>
    </citation>
    <scope>NUCLEOTIDE SEQUENCE [LARGE SCALE GENOMIC DNA]</scope>
    <source>
        <strain evidence="3">DSM 1565</strain>
    </source>
</reference>
<proteinExistence type="predicted"/>
<dbReference type="Gene3D" id="1.10.3210.10">
    <property type="entry name" value="Hypothetical protein af1432"/>
    <property type="match status" value="1"/>
</dbReference>
<evidence type="ECO:0000313" key="3">
    <source>
        <dbReference type="Proteomes" id="UP000199423"/>
    </source>
</evidence>
<evidence type="ECO:0000313" key="2">
    <source>
        <dbReference type="EMBL" id="SFV32194.1"/>
    </source>
</evidence>
<dbReference type="InterPro" id="IPR052194">
    <property type="entry name" value="MESH1"/>
</dbReference>
<organism evidence="2 3">
    <name type="scientific">Hyphomicrobium facile</name>
    <dbReference type="NCBI Taxonomy" id="51670"/>
    <lineage>
        <taxon>Bacteria</taxon>
        <taxon>Pseudomonadati</taxon>
        <taxon>Pseudomonadota</taxon>
        <taxon>Alphaproteobacteria</taxon>
        <taxon>Hyphomicrobiales</taxon>
        <taxon>Hyphomicrobiaceae</taxon>
        <taxon>Hyphomicrobium</taxon>
    </lineage>
</organism>
<accession>A0A1I7NBZ9</accession>
<dbReference type="InterPro" id="IPR003607">
    <property type="entry name" value="HD/PDEase_dom"/>
</dbReference>
<protein>
    <submittedName>
        <fullName evidence="2">HD domain-containing protein</fullName>
    </submittedName>
</protein>
<dbReference type="RefSeq" id="WP_092866708.1">
    <property type="nucleotide sequence ID" value="NZ_FPCH01000002.1"/>
</dbReference>
<name>A0A1I7NBZ9_9HYPH</name>
<dbReference type="SUPFAM" id="SSF109604">
    <property type="entry name" value="HD-domain/PDEase-like"/>
    <property type="match status" value="1"/>
</dbReference>
<dbReference type="Proteomes" id="UP000199423">
    <property type="component" value="Unassembled WGS sequence"/>
</dbReference>
<dbReference type="AlphaFoldDB" id="A0A1I7NBZ9"/>
<feature type="domain" description="HD/PDEase" evidence="1">
    <location>
        <begin position="26"/>
        <end position="133"/>
    </location>
</feature>
<dbReference type="OrthoDB" id="9802385at2"/>
<evidence type="ECO:0000259" key="1">
    <source>
        <dbReference type="SMART" id="SM00471"/>
    </source>
</evidence>